<gene>
    <name evidence="1" type="ORF">ATY39_13895</name>
</gene>
<dbReference type="OrthoDB" id="2087266at2"/>
<accession>A0A143HFZ3</accession>
<dbReference type="STRING" id="241244.ATY39_13895"/>
<dbReference type="EMBL" id="CP014806">
    <property type="protein sequence ID" value="AMX00406.1"/>
    <property type="molecule type" value="Genomic_DNA"/>
</dbReference>
<dbReference type="KEGG" id="rst:ATY39_13895"/>
<dbReference type="Proteomes" id="UP000076021">
    <property type="component" value="Chromosome"/>
</dbReference>
<protein>
    <recommendedName>
        <fullName evidence="3">DUF2612 domain-containing protein</fullName>
    </recommendedName>
</protein>
<evidence type="ECO:0000313" key="1">
    <source>
        <dbReference type="EMBL" id="AMX00406.1"/>
    </source>
</evidence>
<keyword evidence="2" id="KW-1185">Reference proteome</keyword>
<reference evidence="1 2" key="1">
    <citation type="journal article" date="2016" name="Genome Announc.">
        <title>Whole-Genome Sequence of Rummeliibacillus stabekisii Strain PP9 Isolated from Antarctic Soil.</title>
        <authorList>
            <person name="da Mota F.F."/>
            <person name="Vollu R.E."/>
            <person name="Jurelevicius D."/>
            <person name="Seldin L."/>
        </authorList>
    </citation>
    <scope>NUCLEOTIDE SEQUENCE [LARGE SCALE GENOMIC DNA]</scope>
    <source>
        <strain evidence="1 2">PP9</strain>
    </source>
</reference>
<sequence length="212" mass="23275">MYSTKEIISLFTDYFKKNEGSNLYKLVSLFSGELERIKETNNLIVEWRDIDKAQGKALDLIGENINQSRGLATDEVYRVLLKSKIARNLSDGTINTIINVIAIALSTDKRSIKIVEGWTDELNPEPASIKLMEMPLEAINRAGIDPANFVRIIQKTVAGGVKVQSIELNGTFEFGDTSLAIDNSKGFADIDGTTGGYLGAAFNPSTDQDLPI</sequence>
<dbReference type="RefSeq" id="WP_066790743.1">
    <property type="nucleotide sequence ID" value="NZ_CP014806.1"/>
</dbReference>
<dbReference type="AlphaFoldDB" id="A0A143HFZ3"/>
<evidence type="ECO:0000313" key="2">
    <source>
        <dbReference type="Proteomes" id="UP000076021"/>
    </source>
</evidence>
<name>A0A143HFZ3_9BACL</name>
<evidence type="ECO:0008006" key="3">
    <source>
        <dbReference type="Google" id="ProtNLM"/>
    </source>
</evidence>
<reference evidence="2" key="2">
    <citation type="submission" date="2016-03" db="EMBL/GenBank/DDBJ databases">
        <authorList>
            <person name="Ploux O."/>
        </authorList>
    </citation>
    <scope>NUCLEOTIDE SEQUENCE [LARGE SCALE GENOMIC DNA]</scope>
    <source>
        <strain evidence="2">PP9</strain>
    </source>
</reference>
<proteinExistence type="predicted"/>
<organism evidence="1 2">
    <name type="scientific">Rummeliibacillus stabekisii</name>
    <dbReference type="NCBI Taxonomy" id="241244"/>
    <lineage>
        <taxon>Bacteria</taxon>
        <taxon>Bacillati</taxon>
        <taxon>Bacillota</taxon>
        <taxon>Bacilli</taxon>
        <taxon>Bacillales</taxon>
        <taxon>Caryophanaceae</taxon>
        <taxon>Rummeliibacillus</taxon>
    </lineage>
</organism>